<evidence type="ECO:0000313" key="2">
    <source>
        <dbReference type="Proteomes" id="UP000769157"/>
    </source>
</evidence>
<protein>
    <submittedName>
        <fullName evidence="1">Uncharacterized protein</fullName>
    </submittedName>
</protein>
<keyword evidence="2" id="KW-1185">Reference proteome</keyword>
<name>A0A9P8P1P4_9ASCO</name>
<dbReference type="AlphaFoldDB" id="A0A9P8P1P4"/>
<gene>
    <name evidence="1" type="ORF">OGAPHI_004933</name>
</gene>
<proteinExistence type="predicted"/>
<dbReference type="GeneID" id="70236897"/>
<evidence type="ECO:0000313" key="1">
    <source>
        <dbReference type="EMBL" id="KAH3663532.1"/>
    </source>
</evidence>
<comment type="caution">
    <text evidence="1">The sequence shown here is derived from an EMBL/GenBank/DDBJ whole genome shotgun (WGS) entry which is preliminary data.</text>
</comment>
<reference evidence="1" key="2">
    <citation type="submission" date="2021-01" db="EMBL/GenBank/DDBJ databases">
        <authorList>
            <person name="Schikora-Tamarit M.A."/>
        </authorList>
    </citation>
    <scope>NUCLEOTIDE SEQUENCE</scope>
    <source>
        <strain evidence="1">CBS6075</strain>
    </source>
</reference>
<reference evidence="1" key="1">
    <citation type="journal article" date="2021" name="Open Biol.">
        <title>Shared evolutionary footprints suggest mitochondrial oxidative damage underlies multiple complex I losses in fungi.</title>
        <authorList>
            <person name="Schikora-Tamarit M.A."/>
            <person name="Marcet-Houben M."/>
            <person name="Nosek J."/>
            <person name="Gabaldon T."/>
        </authorList>
    </citation>
    <scope>NUCLEOTIDE SEQUENCE</scope>
    <source>
        <strain evidence="1">CBS6075</strain>
    </source>
</reference>
<dbReference type="RefSeq" id="XP_046059868.1">
    <property type="nucleotide sequence ID" value="XM_046206064.1"/>
</dbReference>
<dbReference type="Proteomes" id="UP000769157">
    <property type="component" value="Unassembled WGS sequence"/>
</dbReference>
<organism evidence="1 2">
    <name type="scientific">Ogataea philodendri</name>
    <dbReference type="NCBI Taxonomy" id="1378263"/>
    <lineage>
        <taxon>Eukaryota</taxon>
        <taxon>Fungi</taxon>
        <taxon>Dikarya</taxon>
        <taxon>Ascomycota</taxon>
        <taxon>Saccharomycotina</taxon>
        <taxon>Pichiomycetes</taxon>
        <taxon>Pichiales</taxon>
        <taxon>Pichiaceae</taxon>
        <taxon>Ogataea</taxon>
    </lineage>
</organism>
<accession>A0A9P8P1P4</accession>
<dbReference type="EMBL" id="JAEUBE010000366">
    <property type="protein sequence ID" value="KAH3663532.1"/>
    <property type="molecule type" value="Genomic_DNA"/>
</dbReference>
<sequence length="283" mass="30949">MLCSAASLSISNESHPSVRLEHGGNLVERLWLKIRGGVDNQVQSVCILFFESFFVSCNEMIGTDLRSKSLLAVTSRNGGDLSTKGLGKHNCHVANTTNTRNTNLGSLFHAVGEQWTESSNTSAKHWGGVLAGKTFWNWDGKSAVHTDVGSVSTLNKSAVWVRVQVKMGSLTTAVGFMVVTSVTFTTGVTLSSNTNSLADLVFGAINLITKSNNLSNNFVTESSWNRNITPVTLTRMQVRSTDTARDDLDVDVLWSGLVRLVGERLSVRPVFQVEQSDSFEFRW</sequence>
<dbReference type="AntiFam" id="ANF00156">
    <property type="entry name" value="Shadow ORF (opposite yahK)"/>
</dbReference>